<comment type="caution">
    <text evidence="2">The sequence shown here is derived from an EMBL/GenBank/DDBJ whole genome shotgun (WGS) entry which is preliminary data.</text>
</comment>
<organism evidence="2 3">
    <name type="scientific">Candidatus Segetimicrobium genomatis</name>
    <dbReference type="NCBI Taxonomy" id="2569760"/>
    <lineage>
        <taxon>Bacteria</taxon>
        <taxon>Bacillati</taxon>
        <taxon>Candidatus Sysuimicrobiota</taxon>
        <taxon>Candidatus Sysuimicrobiia</taxon>
        <taxon>Candidatus Sysuimicrobiales</taxon>
        <taxon>Candidatus Segetimicrobiaceae</taxon>
        <taxon>Candidatus Segetimicrobium</taxon>
    </lineage>
</organism>
<dbReference type="EMBL" id="VBAM01000142">
    <property type="protein sequence ID" value="TMJ13834.1"/>
    <property type="molecule type" value="Genomic_DNA"/>
</dbReference>
<accession>A0A537M0M4</accession>
<proteinExistence type="predicted"/>
<evidence type="ECO:0000256" key="1">
    <source>
        <dbReference type="SAM" id="SignalP"/>
    </source>
</evidence>
<dbReference type="InterPro" id="IPR006311">
    <property type="entry name" value="TAT_signal"/>
</dbReference>
<dbReference type="AlphaFoldDB" id="A0A537M0M4"/>
<evidence type="ECO:0000313" key="2">
    <source>
        <dbReference type="EMBL" id="TMJ13834.1"/>
    </source>
</evidence>
<protein>
    <submittedName>
        <fullName evidence="2">Uncharacterized protein</fullName>
    </submittedName>
</protein>
<gene>
    <name evidence="2" type="ORF">E6H02_04475</name>
</gene>
<reference evidence="2 3" key="1">
    <citation type="journal article" date="2019" name="Nat. Microbiol.">
        <title>Mediterranean grassland soil C-N compound turnover is dependent on rainfall and depth, and is mediated by genomically divergent microorganisms.</title>
        <authorList>
            <person name="Diamond S."/>
            <person name="Andeer P.F."/>
            <person name="Li Z."/>
            <person name="Crits-Christoph A."/>
            <person name="Burstein D."/>
            <person name="Anantharaman K."/>
            <person name="Lane K.R."/>
            <person name="Thomas B.C."/>
            <person name="Pan C."/>
            <person name="Northen T.R."/>
            <person name="Banfield J.F."/>
        </authorList>
    </citation>
    <scope>NUCLEOTIDE SEQUENCE [LARGE SCALE GENOMIC DNA]</scope>
    <source>
        <strain evidence="2">NP_5</strain>
    </source>
</reference>
<evidence type="ECO:0000313" key="3">
    <source>
        <dbReference type="Proteomes" id="UP000320393"/>
    </source>
</evidence>
<feature type="signal peptide" evidence="1">
    <location>
        <begin position="1"/>
        <end position="33"/>
    </location>
</feature>
<name>A0A537M0M4_9BACT</name>
<keyword evidence="1" id="KW-0732">Signal</keyword>
<dbReference type="PROSITE" id="PS51318">
    <property type="entry name" value="TAT"/>
    <property type="match status" value="1"/>
</dbReference>
<dbReference type="Proteomes" id="UP000320393">
    <property type="component" value="Unassembled WGS sequence"/>
</dbReference>
<sequence>MKITTVRRVGLAFALAVAVAAAAGAVAPGVAQAQQVMCNPGTGAFYRAVGPQNAPMLVPMQVPLTICSAGGTVVGVMPAFRTIGPATAPLIIPTPLPVRTCAPTVVAATPVVGGGVMPALQFVQVGSGVVVVSGITPSSPTVLTTASGAFTCF</sequence>
<feature type="chain" id="PRO_5021913322" evidence="1">
    <location>
        <begin position="34"/>
        <end position="153"/>
    </location>
</feature>